<comment type="similarity">
    <text evidence="2 3">Belongs to the peptidase M14 family.</text>
</comment>
<dbReference type="PROSITE" id="PS52035">
    <property type="entry name" value="PEPTIDASE_M14"/>
    <property type="match status" value="1"/>
</dbReference>
<keyword evidence="5" id="KW-0645">Protease</keyword>
<evidence type="ECO:0000256" key="3">
    <source>
        <dbReference type="PROSITE-ProRule" id="PRU01379"/>
    </source>
</evidence>
<dbReference type="Gene3D" id="3.40.630.10">
    <property type="entry name" value="Zn peptidases"/>
    <property type="match status" value="1"/>
</dbReference>
<keyword evidence="5" id="KW-0121">Carboxypeptidase</keyword>
<sequence length="138" mass="15349">MLNPDGVACGNSRVDGNGTDLNRAYRSPSHKRHPAIFALKSLLLQLIRMNRLALYVDFHAHANKRGTFLYGNTLPMHSLAESVLYAKLVSLHTPYFNFTSCNFSESNMYAVGKAGKGKDQSSRVVLYLETGFTDAYTL</sequence>
<evidence type="ECO:0000256" key="2">
    <source>
        <dbReference type="ARBA" id="ARBA00005988"/>
    </source>
</evidence>
<dbReference type="EMBL" id="GBHO01024768">
    <property type="protein sequence ID" value="JAG18836.1"/>
    <property type="molecule type" value="Transcribed_RNA"/>
</dbReference>
<evidence type="ECO:0000256" key="1">
    <source>
        <dbReference type="ARBA" id="ARBA00001947"/>
    </source>
</evidence>
<name>A0A0A9XGP0_LYGHE</name>
<comment type="caution">
    <text evidence="3">Lacks conserved residue(s) required for the propagation of feature annotation.</text>
</comment>
<evidence type="ECO:0000313" key="5">
    <source>
        <dbReference type="EMBL" id="JAG18836.1"/>
    </source>
</evidence>
<protein>
    <submittedName>
        <fullName evidence="5">Cytosolic carboxypeptidase NnaD</fullName>
    </submittedName>
</protein>
<evidence type="ECO:0000259" key="4">
    <source>
        <dbReference type="PROSITE" id="PS52035"/>
    </source>
</evidence>
<dbReference type="SUPFAM" id="SSF53187">
    <property type="entry name" value="Zn-dependent exopeptidases"/>
    <property type="match status" value="1"/>
</dbReference>
<organism evidence="5">
    <name type="scientific">Lygus hesperus</name>
    <name type="common">Western plant bug</name>
    <dbReference type="NCBI Taxonomy" id="30085"/>
    <lineage>
        <taxon>Eukaryota</taxon>
        <taxon>Metazoa</taxon>
        <taxon>Ecdysozoa</taxon>
        <taxon>Arthropoda</taxon>
        <taxon>Hexapoda</taxon>
        <taxon>Insecta</taxon>
        <taxon>Pterygota</taxon>
        <taxon>Neoptera</taxon>
        <taxon>Paraneoptera</taxon>
        <taxon>Hemiptera</taxon>
        <taxon>Heteroptera</taxon>
        <taxon>Panheteroptera</taxon>
        <taxon>Cimicomorpha</taxon>
        <taxon>Miridae</taxon>
        <taxon>Mirini</taxon>
        <taxon>Lygus</taxon>
    </lineage>
</organism>
<reference evidence="5" key="2">
    <citation type="submission" date="2014-07" db="EMBL/GenBank/DDBJ databases">
        <authorList>
            <person name="Hull J."/>
        </authorList>
    </citation>
    <scope>NUCLEOTIDE SEQUENCE</scope>
</reference>
<dbReference type="PANTHER" id="PTHR12756">
    <property type="entry name" value="CYTOSOLIC CARBOXYPEPTIDASE"/>
    <property type="match status" value="1"/>
</dbReference>
<dbReference type="InterPro" id="IPR000834">
    <property type="entry name" value="Peptidase_M14"/>
</dbReference>
<gene>
    <name evidence="5" type="primary">NnaD_0</name>
    <name evidence="5" type="ORF">CM83_9852</name>
</gene>
<dbReference type="InterPro" id="IPR050821">
    <property type="entry name" value="Cytosolic_carboxypeptidase"/>
</dbReference>
<reference evidence="5" key="1">
    <citation type="journal article" date="2014" name="PLoS ONE">
        <title>Transcriptome-Based Identification of ABC Transporters in the Western Tarnished Plant Bug Lygus hesperus.</title>
        <authorList>
            <person name="Hull J.J."/>
            <person name="Chaney K."/>
            <person name="Geib S.M."/>
            <person name="Fabrick J.A."/>
            <person name="Brent C.S."/>
            <person name="Walsh D."/>
            <person name="Lavine L.C."/>
        </authorList>
    </citation>
    <scope>NUCLEOTIDE SEQUENCE</scope>
</reference>
<dbReference type="GO" id="GO:0008270">
    <property type="term" value="F:zinc ion binding"/>
    <property type="evidence" value="ECO:0007669"/>
    <property type="project" value="InterPro"/>
</dbReference>
<dbReference type="AlphaFoldDB" id="A0A0A9XGP0"/>
<dbReference type="GO" id="GO:0004181">
    <property type="term" value="F:metallocarboxypeptidase activity"/>
    <property type="evidence" value="ECO:0007669"/>
    <property type="project" value="InterPro"/>
</dbReference>
<dbReference type="PANTHER" id="PTHR12756:SF46">
    <property type="entry name" value="CYTOSOLIC CARBOXYPEPTIDASE-LIKE PROTEIN 5"/>
    <property type="match status" value="1"/>
</dbReference>
<comment type="cofactor">
    <cofactor evidence="1">
        <name>Zn(2+)</name>
        <dbReference type="ChEBI" id="CHEBI:29105"/>
    </cofactor>
</comment>
<keyword evidence="5" id="KW-0378">Hydrolase</keyword>
<dbReference type="GO" id="GO:0006508">
    <property type="term" value="P:proteolysis"/>
    <property type="evidence" value="ECO:0007669"/>
    <property type="project" value="InterPro"/>
</dbReference>
<feature type="domain" description="Peptidase M14" evidence="4">
    <location>
        <begin position="1"/>
        <end position="138"/>
    </location>
</feature>
<proteinExistence type="inferred from homology"/>
<accession>A0A0A9XGP0</accession>